<evidence type="ECO:0000256" key="1">
    <source>
        <dbReference type="SAM" id="MobiDB-lite"/>
    </source>
</evidence>
<keyword evidence="3" id="KW-1185">Reference proteome</keyword>
<accession>A0A085LW06</accession>
<name>A0A085LW06_9BILA</name>
<dbReference type="Proteomes" id="UP000030764">
    <property type="component" value="Unassembled WGS sequence"/>
</dbReference>
<dbReference type="EMBL" id="KL363277">
    <property type="protein sequence ID" value="KFD49152.1"/>
    <property type="molecule type" value="Genomic_DNA"/>
</dbReference>
<proteinExistence type="predicted"/>
<evidence type="ECO:0000313" key="2">
    <source>
        <dbReference type="EMBL" id="KFD49152.1"/>
    </source>
</evidence>
<sequence>MDRDFERTQISNGRNSRWKQQKTKGNLVLEMPCCSQLIGRDWLGRAVAADQKTPSTAFSESTLTSDTWAHGLNRNKIRCGTRRTMLDSYFSEFMWRRRLQPGEDVFENILHEIAAYWPPDYVIGSFPFCDAPPDEWNQLSGKNATNLCLPESSTFRLTHLDAYSVVQPDSY</sequence>
<gene>
    <name evidence="2" type="ORF">M513_09976</name>
</gene>
<dbReference type="AlphaFoldDB" id="A0A085LW06"/>
<reference evidence="2 3" key="1">
    <citation type="journal article" date="2014" name="Nat. Genet.">
        <title>Genome and transcriptome of the porcine whipworm Trichuris suis.</title>
        <authorList>
            <person name="Jex A.R."/>
            <person name="Nejsum P."/>
            <person name="Schwarz E.M."/>
            <person name="Hu L."/>
            <person name="Young N.D."/>
            <person name="Hall R.S."/>
            <person name="Korhonen P.K."/>
            <person name="Liao S."/>
            <person name="Thamsborg S."/>
            <person name="Xia J."/>
            <person name="Xu P."/>
            <person name="Wang S."/>
            <person name="Scheerlinck J.P."/>
            <person name="Hofmann A."/>
            <person name="Sternberg P.W."/>
            <person name="Wang J."/>
            <person name="Gasser R.B."/>
        </authorList>
    </citation>
    <scope>NUCLEOTIDE SEQUENCE [LARGE SCALE GENOMIC DNA]</scope>
    <source>
        <strain evidence="2">DCEP-RM93M</strain>
    </source>
</reference>
<protein>
    <submittedName>
        <fullName evidence="2">Uncharacterized protein</fullName>
    </submittedName>
</protein>
<evidence type="ECO:0000313" key="3">
    <source>
        <dbReference type="Proteomes" id="UP000030764"/>
    </source>
</evidence>
<feature type="region of interest" description="Disordered" evidence="1">
    <location>
        <begin position="1"/>
        <end position="21"/>
    </location>
</feature>
<organism evidence="2 3">
    <name type="scientific">Trichuris suis</name>
    <name type="common">pig whipworm</name>
    <dbReference type="NCBI Taxonomy" id="68888"/>
    <lineage>
        <taxon>Eukaryota</taxon>
        <taxon>Metazoa</taxon>
        <taxon>Ecdysozoa</taxon>
        <taxon>Nematoda</taxon>
        <taxon>Enoplea</taxon>
        <taxon>Dorylaimia</taxon>
        <taxon>Trichinellida</taxon>
        <taxon>Trichuridae</taxon>
        <taxon>Trichuris</taxon>
    </lineage>
</organism>